<dbReference type="PANTHER" id="PTHR43298:SF2">
    <property type="entry name" value="FMN_FAD EXPORTER YEEO-RELATED"/>
    <property type="match status" value="1"/>
</dbReference>
<keyword evidence="5" id="KW-0813">Transport</keyword>
<dbReference type="PANTHER" id="PTHR43298">
    <property type="entry name" value="MULTIDRUG RESISTANCE PROTEIN NORM-RELATED"/>
    <property type="match status" value="1"/>
</dbReference>
<dbReference type="RefSeq" id="WP_228415275.1">
    <property type="nucleotide sequence ID" value="NZ_CP081135.1"/>
</dbReference>
<name>A0AAX2ZC00_9FIRM</name>
<dbReference type="InterPro" id="IPR002528">
    <property type="entry name" value="MATE_fam"/>
</dbReference>
<proteinExistence type="inferred from homology"/>
<accession>A0AAX2ZC00</accession>
<dbReference type="AlphaFoldDB" id="A0AAX2ZC00"/>
<evidence type="ECO:0000256" key="4">
    <source>
        <dbReference type="ARBA" id="ARBA00020268"/>
    </source>
</evidence>
<dbReference type="GO" id="GO:0042910">
    <property type="term" value="F:xenobiotic transmembrane transporter activity"/>
    <property type="evidence" value="ECO:0007669"/>
    <property type="project" value="InterPro"/>
</dbReference>
<evidence type="ECO:0000313" key="15">
    <source>
        <dbReference type="Proteomes" id="UP001198983"/>
    </source>
</evidence>
<organism evidence="14 15">
    <name type="scientific">Terrisporobacter hibernicus</name>
    <dbReference type="NCBI Taxonomy" id="2813371"/>
    <lineage>
        <taxon>Bacteria</taxon>
        <taxon>Bacillati</taxon>
        <taxon>Bacillota</taxon>
        <taxon>Clostridia</taxon>
        <taxon>Peptostreptococcales</taxon>
        <taxon>Peptostreptococcaceae</taxon>
        <taxon>Terrisporobacter</taxon>
    </lineage>
</organism>
<feature type="transmembrane region" description="Helical" evidence="13">
    <location>
        <begin position="364"/>
        <end position="382"/>
    </location>
</feature>
<evidence type="ECO:0000256" key="9">
    <source>
        <dbReference type="ARBA" id="ARBA00022989"/>
    </source>
</evidence>
<feature type="transmembrane region" description="Helical" evidence="13">
    <location>
        <begin position="48"/>
        <end position="68"/>
    </location>
</feature>
<dbReference type="PIRSF" id="PIRSF006603">
    <property type="entry name" value="DinF"/>
    <property type="match status" value="1"/>
</dbReference>
<dbReference type="EMBL" id="CP081135">
    <property type="protein sequence ID" value="UEL46316.1"/>
    <property type="molecule type" value="Genomic_DNA"/>
</dbReference>
<keyword evidence="11 13" id="KW-0472">Membrane</keyword>
<evidence type="ECO:0000313" key="14">
    <source>
        <dbReference type="EMBL" id="UEL46316.1"/>
    </source>
</evidence>
<dbReference type="InterPro" id="IPR048279">
    <property type="entry name" value="MdtK-like"/>
</dbReference>
<evidence type="ECO:0000256" key="5">
    <source>
        <dbReference type="ARBA" id="ARBA00022448"/>
    </source>
</evidence>
<feature type="transmembrane region" description="Helical" evidence="13">
    <location>
        <begin position="321"/>
        <end position="344"/>
    </location>
</feature>
<feature type="transmembrane region" description="Helical" evidence="13">
    <location>
        <begin position="389"/>
        <end position="409"/>
    </location>
</feature>
<evidence type="ECO:0000256" key="7">
    <source>
        <dbReference type="ARBA" id="ARBA00022475"/>
    </source>
</evidence>
<keyword evidence="7" id="KW-1003">Cell membrane</keyword>
<dbReference type="GO" id="GO:0006811">
    <property type="term" value="P:monoatomic ion transport"/>
    <property type="evidence" value="ECO:0007669"/>
    <property type="project" value="UniProtKB-KW"/>
</dbReference>
<dbReference type="Pfam" id="PF01554">
    <property type="entry name" value="MatE"/>
    <property type="match status" value="2"/>
</dbReference>
<evidence type="ECO:0000256" key="3">
    <source>
        <dbReference type="ARBA" id="ARBA00010199"/>
    </source>
</evidence>
<feature type="transmembrane region" description="Helical" evidence="13">
    <location>
        <begin position="172"/>
        <end position="191"/>
    </location>
</feature>
<feature type="transmembrane region" description="Helical" evidence="13">
    <location>
        <begin position="136"/>
        <end position="160"/>
    </location>
</feature>
<sequence length="453" mass="49751">MSKQIDLTNGNIVEKLVKLSLPIMGTAFIQIAYSLIDMIWVGKIGSKSVAAVGTAGFYPWLAMAFIMISKVGGEIKVAQSVGEKNEKDTKNFIKSAIEINMILSFLYSLVLILFKSPLIGLFKLGDMEVINMSEQYLVIVGLGMMFYFINPVFTSIFVGLGNSKSPFKINTIGLITNIILDPVLIFGIGPFPKMGVAGAAIATITSHIIVALCFIYLISKNKEEHFKIKLFREVDFTYYKTLFVLGTPVALQNGLFTIFSMIMGVIVASFGPVAIAVQKVGSQIESISWNSCDGFASALSSFVGQNYGAKKIDRINKSTKYALIGVIIWGTLTTAILVFLGQYIFKAFINEPEAILKGTDYLKILGYSQLFMCLEITVAGIFKGLGRTYIPSIIITVLTGCRIPLAILLCRPDILGLSGVWWSITLTSFVKGTLLISILVYLRKAHKLYMIKE</sequence>
<evidence type="ECO:0000256" key="13">
    <source>
        <dbReference type="SAM" id="Phobius"/>
    </source>
</evidence>
<keyword evidence="9 13" id="KW-1133">Transmembrane helix</keyword>
<dbReference type="GO" id="GO:0015297">
    <property type="term" value="F:antiporter activity"/>
    <property type="evidence" value="ECO:0007669"/>
    <property type="project" value="UniProtKB-KW"/>
</dbReference>
<feature type="transmembrane region" description="Helical" evidence="13">
    <location>
        <begin position="256"/>
        <end position="277"/>
    </location>
</feature>
<keyword evidence="10" id="KW-0406">Ion transport</keyword>
<evidence type="ECO:0000256" key="2">
    <source>
        <dbReference type="ARBA" id="ARBA00004651"/>
    </source>
</evidence>
<keyword evidence="6" id="KW-0050">Antiport</keyword>
<feature type="transmembrane region" description="Helical" evidence="13">
    <location>
        <begin position="21"/>
        <end position="42"/>
    </location>
</feature>
<dbReference type="NCBIfam" id="TIGR00797">
    <property type="entry name" value="matE"/>
    <property type="match status" value="1"/>
</dbReference>
<evidence type="ECO:0000256" key="8">
    <source>
        <dbReference type="ARBA" id="ARBA00022692"/>
    </source>
</evidence>
<evidence type="ECO:0000256" key="1">
    <source>
        <dbReference type="ARBA" id="ARBA00003408"/>
    </source>
</evidence>
<dbReference type="CDD" id="cd13140">
    <property type="entry name" value="MATE_like_1"/>
    <property type="match status" value="1"/>
</dbReference>
<evidence type="ECO:0000256" key="6">
    <source>
        <dbReference type="ARBA" id="ARBA00022449"/>
    </source>
</evidence>
<feature type="transmembrane region" description="Helical" evidence="13">
    <location>
        <begin position="421"/>
        <end position="442"/>
    </location>
</feature>
<evidence type="ECO:0000256" key="11">
    <source>
        <dbReference type="ARBA" id="ARBA00023136"/>
    </source>
</evidence>
<feature type="transmembrane region" description="Helical" evidence="13">
    <location>
        <begin position="97"/>
        <end position="116"/>
    </location>
</feature>
<dbReference type="KEGG" id="tem:JW646_11710"/>
<feature type="transmembrane region" description="Helical" evidence="13">
    <location>
        <begin position="197"/>
        <end position="218"/>
    </location>
</feature>
<keyword evidence="8 13" id="KW-0812">Transmembrane</keyword>
<protein>
    <recommendedName>
        <fullName evidence="4">Probable multidrug resistance protein NorM</fullName>
    </recommendedName>
    <alternativeName>
        <fullName evidence="12">Multidrug-efflux transporter</fullName>
    </alternativeName>
</protein>
<comment type="function">
    <text evidence="1">Multidrug efflux pump.</text>
</comment>
<dbReference type="InterPro" id="IPR050222">
    <property type="entry name" value="MATE_MdtK"/>
</dbReference>
<comment type="similarity">
    <text evidence="3">Belongs to the multi antimicrobial extrusion (MATE) (TC 2.A.66.1) family.</text>
</comment>
<gene>
    <name evidence="14" type="ORF">JW646_11710</name>
</gene>
<reference evidence="14 15" key="1">
    <citation type="journal article" date="2023" name="Int. J. Syst. Evol. Microbiol.">
        <title>Terrisporobacter hibernicus sp. nov., isolated from bovine faeces in Northern Ireland.</title>
        <authorList>
            <person name="Mitchell M."/>
            <person name="Nguyen S.V."/>
            <person name="Connor M."/>
            <person name="Fairley D.J."/>
            <person name="Donoghue O."/>
            <person name="Marshall H."/>
            <person name="Koolman L."/>
            <person name="McMullan G."/>
            <person name="Schaffer K.E."/>
            <person name="McGrath J.W."/>
            <person name="Fanning S."/>
        </authorList>
    </citation>
    <scope>NUCLEOTIDE SEQUENCE [LARGE SCALE GENOMIC DNA]</scope>
    <source>
        <strain evidence="14 15">MCA3</strain>
    </source>
</reference>
<dbReference type="Proteomes" id="UP001198983">
    <property type="component" value="Chromosome"/>
</dbReference>
<evidence type="ECO:0000256" key="10">
    <source>
        <dbReference type="ARBA" id="ARBA00023065"/>
    </source>
</evidence>
<dbReference type="GO" id="GO:0005886">
    <property type="term" value="C:plasma membrane"/>
    <property type="evidence" value="ECO:0007669"/>
    <property type="project" value="UniProtKB-SubCell"/>
</dbReference>
<evidence type="ECO:0000256" key="12">
    <source>
        <dbReference type="ARBA" id="ARBA00031636"/>
    </source>
</evidence>
<keyword evidence="15" id="KW-1185">Reference proteome</keyword>
<comment type="subcellular location">
    <subcellularLocation>
        <location evidence="2">Cell membrane</location>
        <topology evidence="2">Multi-pass membrane protein</topology>
    </subcellularLocation>
</comment>